<accession>A0A1H0SJ18</accession>
<dbReference type="OrthoDB" id="3652338at2"/>
<dbReference type="AlphaFoldDB" id="A0A1H0SJ18"/>
<dbReference type="Proteomes" id="UP000199691">
    <property type="component" value="Unassembled WGS sequence"/>
</dbReference>
<proteinExistence type="predicted"/>
<name>A0A1H0SJ18_9PSEU</name>
<organism evidence="1 2">
    <name type="scientific">Lentzea jiangxiensis</name>
    <dbReference type="NCBI Taxonomy" id="641025"/>
    <lineage>
        <taxon>Bacteria</taxon>
        <taxon>Bacillati</taxon>
        <taxon>Actinomycetota</taxon>
        <taxon>Actinomycetes</taxon>
        <taxon>Pseudonocardiales</taxon>
        <taxon>Pseudonocardiaceae</taxon>
        <taxon>Lentzea</taxon>
    </lineage>
</organism>
<gene>
    <name evidence="1" type="ORF">SAMN05421507_10899</name>
</gene>
<keyword evidence="2" id="KW-1185">Reference proteome</keyword>
<dbReference type="EMBL" id="FNIX01000008">
    <property type="protein sequence ID" value="SDP41743.1"/>
    <property type="molecule type" value="Genomic_DNA"/>
</dbReference>
<sequence length="72" mass="7582">MDVGEGKGSPDSIWKRALQGGATGAARGLVNSSARNLAYPSGGVSETTWKAGGKTMDDYVQRKVREEVLPSE</sequence>
<evidence type="ECO:0000313" key="2">
    <source>
        <dbReference type="Proteomes" id="UP000199691"/>
    </source>
</evidence>
<evidence type="ECO:0000313" key="1">
    <source>
        <dbReference type="EMBL" id="SDP41743.1"/>
    </source>
</evidence>
<protein>
    <submittedName>
        <fullName evidence="1">Uncharacterized protein</fullName>
    </submittedName>
</protein>
<reference evidence="2" key="1">
    <citation type="submission" date="2016-10" db="EMBL/GenBank/DDBJ databases">
        <authorList>
            <person name="Varghese N."/>
            <person name="Submissions S."/>
        </authorList>
    </citation>
    <scope>NUCLEOTIDE SEQUENCE [LARGE SCALE GENOMIC DNA]</scope>
    <source>
        <strain evidence="2">CGMCC 4.6609</strain>
    </source>
</reference>